<dbReference type="CDD" id="cd03784">
    <property type="entry name" value="GT1_Gtf-like"/>
    <property type="match status" value="1"/>
</dbReference>
<sequence length="377" mass="40162">MKVLFIASGSPATVFGIVPLATAMRGAGHEVFMAGNEAMVPYIASAGLPALAAAEHEIAHYMDLARAGSGPLDLDNHRQVMEYVGSWFALLGADSFVRLRESLRGWRPDLLVGGTMSYAAPLLAAALDVPYVVQEWTLDDWSGTDAGALRVLEPQLAELGLKGLPEPELRIGICPPAIAHPDAPDVQPMRWRPGNKQGRVEPWMYARPDRPRVCLTAGSRASHERGFAFLRALHDRIAPLGVEVVIPAPDPVAAELRAAMPGVLTGWIPLDTVMPTCDLVVHHSGGATTMTAADAGVPQLIIPETPVFAPPAQRLADHGAGIMIAEAEATDEAVERACREILGDSRFKQRAGEIAAEIAEMPPPPTLVPQLEKVALG</sequence>
<evidence type="ECO:0000256" key="2">
    <source>
        <dbReference type="ARBA" id="ARBA00022676"/>
    </source>
</evidence>
<proteinExistence type="inferred from homology"/>
<dbReference type="GO" id="GO:0017000">
    <property type="term" value="P:antibiotic biosynthetic process"/>
    <property type="evidence" value="ECO:0007669"/>
    <property type="project" value="UniProtKB-ARBA"/>
</dbReference>
<feature type="domain" description="Erythromycin biosynthesis protein CIII-like C-terminal" evidence="4">
    <location>
        <begin position="234"/>
        <end position="373"/>
    </location>
</feature>
<keyword evidence="2" id="KW-0328">Glycosyltransferase</keyword>
<dbReference type="Pfam" id="PF06722">
    <property type="entry name" value="EryCIII-like_C"/>
    <property type="match status" value="1"/>
</dbReference>
<comment type="similarity">
    <text evidence="1">Belongs to the glycosyltransferase 28 family.</text>
</comment>
<dbReference type="SUPFAM" id="SSF53756">
    <property type="entry name" value="UDP-Glycosyltransferase/glycogen phosphorylase"/>
    <property type="match status" value="1"/>
</dbReference>
<keyword evidence="3 6" id="KW-0808">Transferase</keyword>
<dbReference type="PANTHER" id="PTHR48050">
    <property type="entry name" value="STEROL 3-BETA-GLUCOSYLTRANSFERASE"/>
    <property type="match status" value="1"/>
</dbReference>
<reference evidence="6" key="1">
    <citation type="submission" date="2018-11" db="EMBL/GenBank/DDBJ databases">
        <authorList>
            <person name="Mo J."/>
        </authorList>
    </citation>
    <scope>NUCLEOTIDE SEQUENCE</scope>
    <source>
        <strain evidence="6">NTK97</strain>
    </source>
</reference>
<dbReference type="Pfam" id="PF21036">
    <property type="entry name" value="EryCIII-like_N"/>
    <property type="match status" value="1"/>
</dbReference>
<evidence type="ECO:0000256" key="1">
    <source>
        <dbReference type="ARBA" id="ARBA00006962"/>
    </source>
</evidence>
<dbReference type="AlphaFoldDB" id="A0A513TZK2"/>
<name>A0A513TZK2_STRGR</name>
<dbReference type="EMBL" id="MK240316">
    <property type="protein sequence ID" value="QDG00807.1"/>
    <property type="molecule type" value="Genomic_DNA"/>
</dbReference>
<feature type="domain" description="Erythromycin biosynthesis protein CIII-like N-terminal" evidence="5">
    <location>
        <begin position="23"/>
        <end position="218"/>
    </location>
</feature>
<evidence type="ECO:0000259" key="5">
    <source>
        <dbReference type="Pfam" id="PF21036"/>
    </source>
</evidence>
<protein>
    <submittedName>
        <fullName evidence="6">Glycosyl transferase</fullName>
    </submittedName>
</protein>
<dbReference type="GO" id="GO:0016758">
    <property type="term" value="F:hexosyltransferase activity"/>
    <property type="evidence" value="ECO:0007669"/>
    <property type="project" value="UniProtKB-ARBA"/>
</dbReference>
<organism evidence="6">
    <name type="scientific">Streptomyces griseus</name>
    <dbReference type="NCBI Taxonomy" id="1911"/>
    <lineage>
        <taxon>Bacteria</taxon>
        <taxon>Bacillati</taxon>
        <taxon>Actinomycetota</taxon>
        <taxon>Actinomycetes</taxon>
        <taxon>Kitasatosporales</taxon>
        <taxon>Streptomycetaceae</taxon>
        <taxon>Streptomyces</taxon>
    </lineage>
</organism>
<dbReference type="InterPro" id="IPR010610">
    <property type="entry name" value="EryCIII-like_C"/>
</dbReference>
<dbReference type="PANTHER" id="PTHR48050:SF13">
    <property type="entry name" value="STEROL 3-BETA-GLUCOSYLTRANSFERASE UGT80A2"/>
    <property type="match status" value="1"/>
</dbReference>
<dbReference type="InterPro" id="IPR002213">
    <property type="entry name" value="UDP_glucos_trans"/>
</dbReference>
<dbReference type="InterPro" id="IPR050426">
    <property type="entry name" value="Glycosyltransferase_28"/>
</dbReference>
<evidence type="ECO:0000259" key="4">
    <source>
        <dbReference type="Pfam" id="PF06722"/>
    </source>
</evidence>
<dbReference type="GO" id="GO:0008194">
    <property type="term" value="F:UDP-glycosyltransferase activity"/>
    <property type="evidence" value="ECO:0007669"/>
    <property type="project" value="InterPro"/>
</dbReference>
<evidence type="ECO:0000256" key="3">
    <source>
        <dbReference type="ARBA" id="ARBA00022679"/>
    </source>
</evidence>
<dbReference type="InterPro" id="IPR048284">
    <property type="entry name" value="EryCIII-like_N"/>
</dbReference>
<dbReference type="Gene3D" id="3.40.50.2000">
    <property type="entry name" value="Glycogen Phosphorylase B"/>
    <property type="match status" value="2"/>
</dbReference>
<evidence type="ECO:0000313" key="6">
    <source>
        <dbReference type="EMBL" id="QDG00807.1"/>
    </source>
</evidence>
<accession>A0A513TZK2</accession>